<evidence type="ECO:0000313" key="1">
    <source>
        <dbReference type="EMBL" id="ODM98384.1"/>
    </source>
</evidence>
<keyword evidence="2" id="KW-1185">Reference proteome</keyword>
<protein>
    <recommendedName>
        <fullName evidence="3">CARD domain-containing protein</fullName>
    </recommendedName>
</protein>
<accession>A0A1D2MZY8</accession>
<sequence>MERNGSYNIDNFFLCSLKHILSIIVIIYSFKEMNVDNEEDVYVKNKADILRTLCYLDVAAHLISRGVISMDEHRQIFGLSDEVRRVDKLLEILSQRGNSVRHLLDGMRDTSLLGKYKDLIKILKKSIST</sequence>
<dbReference type="EMBL" id="LJIJ01000360">
    <property type="protein sequence ID" value="ODM98384.1"/>
    <property type="molecule type" value="Genomic_DNA"/>
</dbReference>
<evidence type="ECO:0008006" key="3">
    <source>
        <dbReference type="Google" id="ProtNLM"/>
    </source>
</evidence>
<reference evidence="1 2" key="1">
    <citation type="journal article" date="2016" name="Genome Biol. Evol.">
        <title>Gene Family Evolution Reflects Adaptation to Soil Environmental Stressors in the Genome of the Collembolan Orchesella cincta.</title>
        <authorList>
            <person name="Faddeeva-Vakhrusheva A."/>
            <person name="Derks M.F."/>
            <person name="Anvar S.Y."/>
            <person name="Agamennone V."/>
            <person name="Suring W."/>
            <person name="Smit S."/>
            <person name="van Straalen N.M."/>
            <person name="Roelofs D."/>
        </authorList>
    </citation>
    <scope>NUCLEOTIDE SEQUENCE [LARGE SCALE GENOMIC DNA]</scope>
    <source>
        <tissue evidence="1">Mixed pool</tissue>
    </source>
</reference>
<dbReference type="AlphaFoldDB" id="A0A1D2MZY8"/>
<dbReference type="SUPFAM" id="SSF47986">
    <property type="entry name" value="DEATH domain"/>
    <property type="match status" value="1"/>
</dbReference>
<dbReference type="InterPro" id="IPR011029">
    <property type="entry name" value="DEATH-like_dom_sf"/>
</dbReference>
<evidence type="ECO:0000313" key="2">
    <source>
        <dbReference type="Proteomes" id="UP000094527"/>
    </source>
</evidence>
<dbReference type="Proteomes" id="UP000094527">
    <property type="component" value="Unassembled WGS sequence"/>
</dbReference>
<name>A0A1D2MZY8_ORCCI</name>
<proteinExistence type="predicted"/>
<organism evidence="1 2">
    <name type="scientific">Orchesella cincta</name>
    <name type="common">Springtail</name>
    <name type="synonym">Podura cincta</name>
    <dbReference type="NCBI Taxonomy" id="48709"/>
    <lineage>
        <taxon>Eukaryota</taxon>
        <taxon>Metazoa</taxon>
        <taxon>Ecdysozoa</taxon>
        <taxon>Arthropoda</taxon>
        <taxon>Hexapoda</taxon>
        <taxon>Collembola</taxon>
        <taxon>Entomobryomorpha</taxon>
        <taxon>Entomobryoidea</taxon>
        <taxon>Orchesellidae</taxon>
        <taxon>Orchesellinae</taxon>
        <taxon>Orchesella</taxon>
    </lineage>
</organism>
<dbReference type="CDD" id="cd01671">
    <property type="entry name" value="CARD"/>
    <property type="match status" value="1"/>
</dbReference>
<comment type="caution">
    <text evidence="1">The sequence shown here is derived from an EMBL/GenBank/DDBJ whole genome shotgun (WGS) entry which is preliminary data.</text>
</comment>
<dbReference type="Gene3D" id="1.10.533.10">
    <property type="entry name" value="Death Domain, Fas"/>
    <property type="match status" value="1"/>
</dbReference>
<gene>
    <name evidence="1" type="ORF">Ocin01_08294</name>
</gene>